<dbReference type="AlphaFoldDB" id="A0A8X6WXN8"/>
<gene>
    <name evidence="1" type="ORF">TNIN_16541</name>
</gene>
<evidence type="ECO:0000313" key="2">
    <source>
        <dbReference type="Proteomes" id="UP000886998"/>
    </source>
</evidence>
<organism evidence="1 2">
    <name type="scientific">Trichonephila inaurata madagascariensis</name>
    <dbReference type="NCBI Taxonomy" id="2747483"/>
    <lineage>
        <taxon>Eukaryota</taxon>
        <taxon>Metazoa</taxon>
        <taxon>Ecdysozoa</taxon>
        <taxon>Arthropoda</taxon>
        <taxon>Chelicerata</taxon>
        <taxon>Arachnida</taxon>
        <taxon>Araneae</taxon>
        <taxon>Araneomorphae</taxon>
        <taxon>Entelegynae</taxon>
        <taxon>Araneoidea</taxon>
        <taxon>Nephilidae</taxon>
        <taxon>Trichonephila</taxon>
        <taxon>Trichonephila inaurata</taxon>
    </lineage>
</organism>
<accession>A0A8X6WXN8</accession>
<name>A0A8X6WXN8_9ARAC</name>
<proteinExistence type="predicted"/>
<dbReference type="EMBL" id="BMAV01003195">
    <property type="protein sequence ID" value="GFY42625.1"/>
    <property type="molecule type" value="Genomic_DNA"/>
</dbReference>
<protein>
    <submittedName>
        <fullName evidence="1">Uncharacterized protein</fullName>
    </submittedName>
</protein>
<keyword evidence="2" id="KW-1185">Reference proteome</keyword>
<evidence type="ECO:0000313" key="1">
    <source>
        <dbReference type="EMBL" id="GFY42625.1"/>
    </source>
</evidence>
<reference evidence="1" key="1">
    <citation type="submission" date="2020-08" db="EMBL/GenBank/DDBJ databases">
        <title>Multicomponent nature underlies the extraordinary mechanical properties of spider dragline silk.</title>
        <authorList>
            <person name="Kono N."/>
            <person name="Nakamura H."/>
            <person name="Mori M."/>
            <person name="Yoshida Y."/>
            <person name="Ohtoshi R."/>
            <person name="Malay A.D."/>
            <person name="Moran D.A.P."/>
            <person name="Tomita M."/>
            <person name="Numata K."/>
            <person name="Arakawa K."/>
        </authorList>
    </citation>
    <scope>NUCLEOTIDE SEQUENCE</scope>
</reference>
<sequence>MYHFPLKPATHKSQFTNRKKGHMMKLVTKTARHIHNLWSTSMVTAQEGLHILPTYELQRQNNEKRTFLYEMSLPSFLLFILAQLVKL</sequence>
<dbReference type="Proteomes" id="UP000886998">
    <property type="component" value="Unassembled WGS sequence"/>
</dbReference>
<comment type="caution">
    <text evidence="1">The sequence shown here is derived from an EMBL/GenBank/DDBJ whole genome shotgun (WGS) entry which is preliminary data.</text>
</comment>